<sequence>MKCSLKDPASISDGGNVSKRHAYYLKIYKYRKFIFSGNKCVPL</sequence>
<protein>
    <submittedName>
        <fullName evidence="1">Uncharacterized protein</fullName>
    </submittedName>
</protein>
<dbReference type="HOGENOM" id="CLU_3229028_0_0_6"/>
<gene>
    <name evidence="1" type="ordered locus">Avin_08190</name>
</gene>
<accession>C1DMN4</accession>
<evidence type="ECO:0000313" key="2">
    <source>
        <dbReference type="Proteomes" id="UP000002424"/>
    </source>
</evidence>
<dbReference type="STRING" id="322710.Avin_08190"/>
<dbReference type="KEGG" id="avn:Avin_08190"/>
<proteinExistence type="predicted"/>
<organism evidence="1 2">
    <name type="scientific">Azotobacter vinelandii (strain DJ / ATCC BAA-1303)</name>
    <dbReference type="NCBI Taxonomy" id="322710"/>
    <lineage>
        <taxon>Bacteria</taxon>
        <taxon>Pseudomonadati</taxon>
        <taxon>Pseudomonadota</taxon>
        <taxon>Gammaproteobacteria</taxon>
        <taxon>Pseudomonadales</taxon>
        <taxon>Pseudomonadaceae</taxon>
        <taxon>Azotobacter</taxon>
    </lineage>
</organism>
<dbReference type="EnsemblBacteria" id="ACO77064">
    <property type="protein sequence ID" value="ACO77064"/>
    <property type="gene ID" value="Avin_08190"/>
</dbReference>
<reference evidence="1 2" key="1">
    <citation type="journal article" date="2009" name="J. Bacteriol.">
        <title>Genome sequence of Azotobacter vinelandii, an obligate aerobe specialized to support diverse anaerobic metabolic processes.</title>
        <authorList>
            <person name="Setubal J.C."/>
            <person name="dos Santos P."/>
            <person name="Goldman B.S."/>
            <person name="Ertesvag H."/>
            <person name="Espin G."/>
            <person name="Rubio L.M."/>
            <person name="Valla S."/>
            <person name="Almeida N.F."/>
            <person name="Balasubramanian D."/>
            <person name="Cromes L."/>
            <person name="Curatti L."/>
            <person name="Du Z."/>
            <person name="Godsy E."/>
            <person name="Goodner B."/>
            <person name="Hellner-Burris K."/>
            <person name="Hernandez J.A."/>
            <person name="Houmiel K."/>
            <person name="Imperial J."/>
            <person name="Kennedy C."/>
            <person name="Larson T.J."/>
            <person name="Latreille P."/>
            <person name="Ligon L.S."/>
            <person name="Lu J."/>
            <person name="Maerk M."/>
            <person name="Miller N.M."/>
            <person name="Norton S."/>
            <person name="O'Carroll I.P."/>
            <person name="Paulsen I."/>
            <person name="Raulfs E.C."/>
            <person name="Roemer R."/>
            <person name="Rosser J."/>
            <person name="Segura D."/>
            <person name="Slater S."/>
            <person name="Stricklin S.L."/>
            <person name="Studholme D.J."/>
            <person name="Sun J."/>
            <person name="Viana C.J."/>
            <person name="Wallin E."/>
            <person name="Wang B."/>
            <person name="Wheeler C."/>
            <person name="Zhu H."/>
            <person name="Dean D.R."/>
            <person name="Dixon R."/>
            <person name="Wood D."/>
        </authorList>
    </citation>
    <scope>NUCLEOTIDE SEQUENCE [LARGE SCALE GENOMIC DNA]</scope>
    <source>
        <strain evidence="2">DJ / ATCC BAA-1303</strain>
    </source>
</reference>
<dbReference type="Proteomes" id="UP000002424">
    <property type="component" value="Chromosome"/>
</dbReference>
<evidence type="ECO:0000313" key="1">
    <source>
        <dbReference type="EMBL" id="ACO77064.1"/>
    </source>
</evidence>
<dbReference type="AlphaFoldDB" id="C1DMN4"/>
<dbReference type="EMBL" id="CP001157">
    <property type="protein sequence ID" value="ACO77064.1"/>
    <property type="molecule type" value="Genomic_DNA"/>
</dbReference>
<name>C1DMN4_AZOVD</name>
<keyword evidence="2" id="KW-1185">Reference proteome</keyword>